<dbReference type="SMR" id="A0A2C9UWQ8"/>
<dbReference type="STRING" id="3983.A0A2C9UWQ8"/>
<evidence type="ECO:0000256" key="4">
    <source>
        <dbReference type="ARBA" id="ARBA00023163"/>
    </source>
</evidence>
<dbReference type="InterPro" id="IPR044810">
    <property type="entry name" value="WRKY_plant"/>
</dbReference>
<dbReference type="Proteomes" id="UP000091857">
    <property type="component" value="Chromosome 12"/>
</dbReference>
<dbReference type="GO" id="GO:0006355">
    <property type="term" value="P:regulation of DNA-templated transcription"/>
    <property type="evidence" value="ECO:0000318"/>
    <property type="project" value="GO_Central"/>
</dbReference>
<evidence type="ECO:0000259" key="7">
    <source>
        <dbReference type="PROSITE" id="PS50811"/>
    </source>
</evidence>
<protein>
    <recommendedName>
        <fullName evidence="7">WRKY domain-containing protein</fullName>
    </recommendedName>
</protein>
<feature type="region of interest" description="Disordered" evidence="6">
    <location>
        <begin position="1"/>
        <end position="26"/>
    </location>
</feature>
<dbReference type="PANTHER" id="PTHR31221">
    <property type="entry name" value="WRKY TRANSCRIPTION FACTOR PROTEIN 1-RELATED"/>
    <property type="match status" value="1"/>
</dbReference>
<dbReference type="FunFam" id="2.20.25.80:FF:000003">
    <property type="entry name" value="WRKY transcription factor 57"/>
    <property type="match status" value="1"/>
</dbReference>
<keyword evidence="2" id="KW-0805">Transcription regulation</keyword>
<evidence type="ECO:0000256" key="2">
    <source>
        <dbReference type="ARBA" id="ARBA00023015"/>
    </source>
</evidence>
<gene>
    <name evidence="8" type="ORF">MANES_12G143500v8</name>
</gene>
<accession>A0A2C9UWQ8</accession>
<dbReference type="PANTHER" id="PTHR31221:SF283">
    <property type="entry name" value="WRKY DOMAIN-CONTAINING PROTEIN"/>
    <property type="match status" value="1"/>
</dbReference>
<proteinExistence type="predicted"/>
<dbReference type="EMBL" id="CM004398">
    <property type="protein sequence ID" value="OAY35946.1"/>
    <property type="molecule type" value="Genomic_DNA"/>
</dbReference>
<dbReference type="SMART" id="SM00774">
    <property type="entry name" value="WRKY"/>
    <property type="match status" value="1"/>
</dbReference>
<keyword evidence="3" id="KW-0238">DNA-binding</keyword>
<keyword evidence="5" id="KW-0539">Nucleus</keyword>
<dbReference type="InterPro" id="IPR036576">
    <property type="entry name" value="WRKY_dom_sf"/>
</dbReference>
<evidence type="ECO:0000313" key="8">
    <source>
        <dbReference type="EMBL" id="OAY35946.1"/>
    </source>
</evidence>
<evidence type="ECO:0000256" key="6">
    <source>
        <dbReference type="SAM" id="MobiDB-lite"/>
    </source>
</evidence>
<dbReference type="GO" id="GO:0005634">
    <property type="term" value="C:nucleus"/>
    <property type="evidence" value="ECO:0000318"/>
    <property type="project" value="GO_Central"/>
</dbReference>
<dbReference type="PROSITE" id="PS50811">
    <property type="entry name" value="WRKY"/>
    <property type="match status" value="1"/>
</dbReference>
<sequence length="214" mass="23830">MSTSYSSFLQPPIMDYPSDPNPNNLPPHQNQYFHQNILDPFPAEFQLSDYLMLDADINGFADDSTTSEQSMISSEQVFSGGCAGGDGGATSRNTSSNRCKKGMKKDKSEVGNRVAFRTKSDLEIMDDGFKWRKYGKKSVKNSPNPRNYYKCSSGGCNVKKRVERDREDSSYVITTYEGIHNHESPCVVYYNQIPADGWSLQPSSSPSQHSSSSS</sequence>
<comment type="caution">
    <text evidence="8">The sequence shown here is derived from an EMBL/GenBank/DDBJ whole genome shotgun (WGS) entry which is preliminary data.</text>
</comment>
<evidence type="ECO:0000256" key="3">
    <source>
        <dbReference type="ARBA" id="ARBA00023125"/>
    </source>
</evidence>
<evidence type="ECO:0000256" key="5">
    <source>
        <dbReference type="ARBA" id="ARBA00023242"/>
    </source>
</evidence>
<dbReference type="Gene3D" id="2.20.25.80">
    <property type="entry name" value="WRKY domain"/>
    <property type="match status" value="1"/>
</dbReference>
<organism evidence="8 9">
    <name type="scientific">Manihot esculenta</name>
    <name type="common">Cassava</name>
    <name type="synonym">Jatropha manihot</name>
    <dbReference type="NCBI Taxonomy" id="3983"/>
    <lineage>
        <taxon>Eukaryota</taxon>
        <taxon>Viridiplantae</taxon>
        <taxon>Streptophyta</taxon>
        <taxon>Embryophyta</taxon>
        <taxon>Tracheophyta</taxon>
        <taxon>Spermatophyta</taxon>
        <taxon>Magnoliopsida</taxon>
        <taxon>eudicotyledons</taxon>
        <taxon>Gunneridae</taxon>
        <taxon>Pentapetalae</taxon>
        <taxon>rosids</taxon>
        <taxon>fabids</taxon>
        <taxon>Malpighiales</taxon>
        <taxon>Euphorbiaceae</taxon>
        <taxon>Crotonoideae</taxon>
        <taxon>Manihoteae</taxon>
        <taxon>Manihot</taxon>
    </lineage>
</organism>
<name>A0A2C9UWQ8_MANES</name>
<feature type="region of interest" description="Disordered" evidence="6">
    <location>
        <begin position="84"/>
        <end position="106"/>
    </location>
</feature>
<dbReference type="AlphaFoldDB" id="A0A2C9UWQ8"/>
<evidence type="ECO:0000313" key="9">
    <source>
        <dbReference type="Proteomes" id="UP000091857"/>
    </source>
</evidence>
<dbReference type="Pfam" id="PF03106">
    <property type="entry name" value="WRKY"/>
    <property type="match status" value="1"/>
</dbReference>
<comment type="subcellular location">
    <subcellularLocation>
        <location evidence="1">Nucleus</location>
    </subcellularLocation>
</comment>
<reference evidence="9" key="1">
    <citation type="journal article" date="2016" name="Nat. Biotechnol.">
        <title>Sequencing wild and cultivated cassava and related species reveals extensive interspecific hybridization and genetic diversity.</title>
        <authorList>
            <person name="Bredeson J.V."/>
            <person name="Lyons J.B."/>
            <person name="Prochnik S.E."/>
            <person name="Wu G.A."/>
            <person name="Ha C.M."/>
            <person name="Edsinger-Gonzales E."/>
            <person name="Grimwood J."/>
            <person name="Schmutz J."/>
            <person name="Rabbi I.Y."/>
            <person name="Egesi C."/>
            <person name="Nauluvula P."/>
            <person name="Lebot V."/>
            <person name="Ndunguru J."/>
            <person name="Mkamilo G."/>
            <person name="Bart R.S."/>
            <person name="Setter T.L."/>
            <person name="Gleadow R.M."/>
            <person name="Kulakow P."/>
            <person name="Ferguson M.E."/>
            <person name="Rounsley S."/>
            <person name="Rokhsar D.S."/>
        </authorList>
    </citation>
    <scope>NUCLEOTIDE SEQUENCE [LARGE SCALE GENOMIC DNA]</scope>
    <source>
        <strain evidence="9">cv. AM560-2</strain>
    </source>
</reference>
<feature type="domain" description="WRKY" evidence="7">
    <location>
        <begin position="120"/>
        <end position="185"/>
    </location>
</feature>
<keyword evidence="4" id="KW-0804">Transcription</keyword>
<dbReference type="OrthoDB" id="693960at2759"/>
<dbReference type="Gramene" id="Manes.12G143500.1.v8.1">
    <property type="protein sequence ID" value="Manes.12G143500.1.v8.1.CDS"/>
    <property type="gene ID" value="Manes.12G143500.v8.1"/>
</dbReference>
<dbReference type="GO" id="GO:0003700">
    <property type="term" value="F:DNA-binding transcription factor activity"/>
    <property type="evidence" value="ECO:0000318"/>
    <property type="project" value="GO_Central"/>
</dbReference>
<dbReference type="SUPFAM" id="SSF118290">
    <property type="entry name" value="WRKY DNA-binding domain"/>
    <property type="match status" value="1"/>
</dbReference>
<evidence type="ECO:0000256" key="1">
    <source>
        <dbReference type="ARBA" id="ARBA00004123"/>
    </source>
</evidence>
<keyword evidence="9" id="KW-1185">Reference proteome</keyword>
<dbReference type="InterPro" id="IPR003657">
    <property type="entry name" value="WRKY_dom"/>
</dbReference>
<dbReference type="GO" id="GO:0000976">
    <property type="term" value="F:transcription cis-regulatory region binding"/>
    <property type="evidence" value="ECO:0000318"/>
    <property type="project" value="GO_Central"/>
</dbReference>